<evidence type="ECO:0000313" key="3">
    <source>
        <dbReference type="Proteomes" id="UP000654471"/>
    </source>
</evidence>
<gene>
    <name evidence="2" type="ORF">GCM10010211_68100</name>
</gene>
<comment type="caution">
    <text evidence="2">The sequence shown here is derived from an EMBL/GenBank/DDBJ whole genome shotgun (WGS) entry which is preliminary data.</text>
</comment>
<accession>A0ABQ2VJQ0</accession>
<dbReference type="EMBL" id="BMRP01000038">
    <property type="protein sequence ID" value="GGU91673.1"/>
    <property type="molecule type" value="Genomic_DNA"/>
</dbReference>
<organism evidence="2 3">
    <name type="scientific">Streptomyces albospinus</name>
    <dbReference type="NCBI Taxonomy" id="285515"/>
    <lineage>
        <taxon>Bacteria</taxon>
        <taxon>Bacillati</taxon>
        <taxon>Actinomycetota</taxon>
        <taxon>Actinomycetes</taxon>
        <taxon>Kitasatosporales</taxon>
        <taxon>Streptomycetaceae</taxon>
        <taxon>Streptomyces</taxon>
    </lineage>
</organism>
<name>A0ABQ2VJQ0_9ACTN</name>
<protein>
    <submittedName>
        <fullName evidence="2">Uncharacterized protein</fullName>
    </submittedName>
</protein>
<evidence type="ECO:0000256" key="1">
    <source>
        <dbReference type="SAM" id="MobiDB-lite"/>
    </source>
</evidence>
<evidence type="ECO:0000313" key="2">
    <source>
        <dbReference type="EMBL" id="GGU91673.1"/>
    </source>
</evidence>
<feature type="region of interest" description="Disordered" evidence="1">
    <location>
        <begin position="1"/>
        <end position="58"/>
    </location>
</feature>
<keyword evidence="3" id="KW-1185">Reference proteome</keyword>
<feature type="region of interest" description="Disordered" evidence="1">
    <location>
        <begin position="77"/>
        <end position="99"/>
    </location>
</feature>
<proteinExistence type="predicted"/>
<reference evidence="3" key="1">
    <citation type="journal article" date="2019" name="Int. J. Syst. Evol. Microbiol.">
        <title>The Global Catalogue of Microorganisms (GCM) 10K type strain sequencing project: providing services to taxonomists for standard genome sequencing and annotation.</title>
        <authorList>
            <consortium name="The Broad Institute Genomics Platform"/>
            <consortium name="The Broad Institute Genome Sequencing Center for Infectious Disease"/>
            <person name="Wu L."/>
            <person name="Ma J."/>
        </authorList>
    </citation>
    <scope>NUCLEOTIDE SEQUENCE [LARGE SCALE GENOMIC DNA]</scope>
    <source>
        <strain evidence="3">JCM 3399</strain>
    </source>
</reference>
<dbReference type="Proteomes" id="UP000654471">
    <property type="component" value="Unassembled WGS sequence"/>
</dbReference>
<sequence length="99" mass="10494">MVGVVDSRPDAAVGEPVGESPTPWDAGAGGTGTPRITPPTAEWKSAREQAQTGTPRRNYAPWLVVPDWGDVRIVTSAHAARPGTRRQAAVTRRRPTPSA</sequence>